<evidence type="ECO:0000313" key="5">
    <source>
        <dbReference type="EnsemblPlants" id="Kaladp0053s0114.1.v1.1"/>
    </source>
</evidence>
<dbReference type="GO" id="GO:0016788">
    <property type="term" value="F:hydrolase activity, acting on ester bonds"/>
    <property type="evidence" value="ECO:0007669"/>
    <property type="project" value="InterPro"/>
</dbReference>
<keyword evidence="2" id="KW-0732">Signal</keyword>
<dbReference type="Gramene" id="Kaladp0053s0114.1.v1.1">
    <property type="protein sequence ID" value="Kaladp0053s0114.1.v1.1"/>
    <property type="gene ID" value="Kaladp0053s0114.v1.1"/>
</dbReference>
<dbReference type="InterPro" id="IPR001087">
    <property type="entry name" value="GDSL"/>
</dbReference>
<evidence type="ECO:0008006" key="7">
    <source>
        <dbReference type="Google" id="ProtNLM"/>
    </source>
</evidence>
<protein>
    <recommendedName>
        <fullName evidence="7">GDSL esterase/lipase</fullName>
    </recommendedName>
</protein>
<dbReference type="EnsemblPlants" id="Kaladp0053s0114.1.v1.1">
    <property type="protein sequence ID" value="Kaladp0053s0114.1.v1.1"/>
    <property type="gene ID" value="Kaladp0053s0114.v1.1"/>
</dbReference>
<evidence type="ECO:0000256" key="4">
    <source>
        <dbReference type="ARBA" id="ARBA00023180"/>
    </source>
</evidence>
<dbReference type="InterPro" id="IPR035669">
    <property type="entry name" value="SGNH_plant_lipase-like"/>
</dbReference>
<keyword evidence="3" id="KW-0378">Hydrolase</keyword>
<accession>A0A7N0U4B5</accession>
<keyword evidence="6" id="KW-1185">Reference proteome</keyword>
<dbReference type="AlphaFoldDB" id="A0A7N0U4B5"/>
<evidence type="ECO:0000256" key="3">
    <source>
        <dbReference type="ARBA" id="ARBA00022801"/>
    </source>
</evidence>
<dbReference type="PANTHER" id="PTHR22835:SF659">
    <property type="entry name" value="GDSL LIPASE_ACYLHYDROLASE, PUTATIVE (AFU_ORTHOLOGUE AFUA_2G00510)-RELATED"/>
    <property type="match status" value="1"/>
</dbReference>
<dbReference type="CDD" id="cd01837">
    <property type="entry name" value="SGNH_plant_lipase_like"/>
    <property type="match status" value="1"/>
</dbReference>
<evidence type="ECO:0000256" key="2">
    <source>
        <dbReference type="ARBA" id="ARBA00022729"/>
    </source>
</evidence>
<evidence type="ECO:0000256" key="1">
    <source>
        <dbReference type="ARBA" id="ARBA00008668"/>
    </source>
</evidence>
<sequence>MLTNPKAFAVIGKLPYGQTFFGRPTGRCSDGRLIVDFLAETYGLPFMPPYLNISKPEEGLKGTNFAVAGATALDKDFFGKLGVGSLLWTNNSLAAQVGWFKKLKPSLCATQKDCGAYLKKSLFLVGEIGANDYNYVAFTGASDQQLKDMVPQVIGSISNAVTALVEEGAVHVVVPGNVPLGCSAVYLTFLQSDDKKDYDRHGCLNAFNSLAIAHNQQLVAALAKLRRAHPQARIMYADYYKAAMRFIYAPAHFGFGEHATLRVCCGGGGVYNVDISAWCGMEGARACEDPSKYAGWDGMHLTEAAYRHMTVALINGSITSPPLAQPLFAAAA</sequence>
<keyword evidence="4" id="KW-0325">Glycoprotein</keyword>
<dbReference type="InterPro" id="IPR036514">
    <property type="entry name" value="SGNH_hydro_sf"/>
</dbReference>
<proteinExistence type="inferred from homology"/>
<dbReference type="SUPFAM" id="SSF52266">
    <property type="entry name" value="SGNH hydrolase"/>
    <property type="match status" value="1"/>
</dbReference>
<comment type="similarity">
    <text evidence="1">Belongs to the 'GDSL' lipolytic enzyme family.</text>
</comment>
<dbReference type="OMA" id="DISAWCG"/>
<reference evidence="5" key="1">
    <citation type="submission" date="2021-01" db="UniProtKB">
        <authorList>
            <consortium name="EnsemblPlants"/>
        </authorList>
    </citation>
    <scope>IDENTIFICATION</scope>
</reference>
<name>A0A7N0U4B5_KALFE</name>
<dbReference type="Gene3D" id="3.40.50.1110">
    <property type="entry name" value="SGNH hydrolase"/>
    <property type="match status" value="1"/>
</dbReference>
<organism evidence="5 6">
    <name type="scientific">Kalanchoe fedtschenkoi</name>
    <name type="common">Lavender scallops</name>
    <name type="synonym">South American air plant</name>
    <dbReference type="NCBI Taxonomy" id="63787"/>
    <lineage>
        <taxon>Eukaryota</taxon>
        <taxon>Viridiplantae</taxon>
        <taxon>Streptophyta</taxon>
        <taxon>Embryophyta</taxon>
        <taxon>Tracheophyta</taxon>
        <taxon>Spermatophyta</taxon>
        <taxon>Magnoliopsida</taxon>
        <taxon>eudicotyledons</taxon>
        <taxon>Gunneridae</taxon>
        <taxon>Pentapetalae</taxon>
        <taxon>Saxifragales</taxon>
        <taxon>Crassulaceae</taxon>
        <taxon>Kalanchoe</taxon>
    </lineage>
</organism>
<dbReference type="Pfam" id="PF00657">
    <property type="entry name" value="Lipase_GDSL"/>
    <property type="match status" value="1"/>
</dbReference>
<evidence type="ECO:0000313" key="6">
    <source>
        <dbReference type="Proteomes" id="UP000594263"/>
    </source>
</evidence>
<dbReference type="PANTHER" id="PTHR22835">
    <property type="entry name" value="ZINC FINGER FYVE DOMAIN CONTAINING PROTEIN"/>
    <property type="match status" value="1"/>
</dbReference>
<dbReference type="Proteomes" id="UP000594263">
    <property type="component" value="Unplaced"/>
</dbReference>